<dbReference type="InterPro" id="IPR051393">
    <property type="entry name" value="ABC_transporter_permease"/>
</dbReference>
<evidence type="ECO:0000256" key="2">
    <source>
        <dbReference type="ARBA" id="ARBA00022448"/>
    </source>
</evidence>
<evidence type="ECO:0000256" key="6">
    <source>
        <dbReference type="ARBA" id="ARBA00023136"/>
    </source>
</evidence>
<dbReference type="InterPro" id="IPR000515">
    <property type="entry name" value="MetI-like"/>
</dbReference>
<evidence type="ECO:0000256" key="3">
    <source>
        <dbReference type="ARBA" id="ARBA00022475"/>
    </source>
</evidence>
<evidence type="ECO:0000256" key="7">
    <source>
        <dbReference type="RuleBase" id="RU363032"/>
    </source>
</evidence>
<dbReference type="PROSITE" id="PS50928">
    <property type="entry name" value="ABC_TM1"/>
    <property type="match status" value="1"/>
</dbReference>
<proteinExistence type="inferred from homology"/>
<comment type="subcellular location">
    <subcellularLocation>
        <location evidence="1 7">Cell membrane</location>
        <topology evidence="1 7">Multi-pass membrane protein</topology>
    </subcellularLocation>
</comment>
<organism evidence="9 10">
    <name type="scientific">Candidatus Borkfalkia excrementigallinarum</name>
    <dbReference type="NCBI Taxonomy" id="2838506"/>
    <lineage>
        <taxon>Bacteria</taxon>
        <taxon>Bacillati</taxon>
        <taxon>Bacillota</taxon>
        <taxon>Clostridia</taxon>
        <taxon>Christensenellales</taxon>
        <taxon>Christensenellaceae</taxon>
        <taxon>Candidatus Borkfalkia</taxon>
    </lineage>
</organism>
<evidence type="ECO:0000256" key="5">
    <source>
        <dbReference type="ARBA" id="ARBA00022989"/>
    </source>
</evidence>
<keyword evidence="2 7" id="KW-0813">Transport</keyword>
<dbReference type="EMBL" id="DXCQ01000056">
    <property type="protein sequence ID" value="HIY97236.1"/>
    <property type="molecule type" value="Genomic_DNA"/>
</dbReference>
<sequence>MDRQVSGLKYRLRHSVKFYLYITPWIVGFLCFTAIPMIFSLYMGFTNATILGIGTDATQFVGFSNYELIFTKDPVFIKSIANTFIYTGLRVFFAIAVSLLFALLLNTDIPGKKLFRTMIYLPAIIPVVGSALLWQLLFNYDMSIFNTFFNALGLPSYNFLSYDHALFSVVFMSVWTGIGPTMVIILAALQGVPSEYIEAAKLDGAGVVRRFSFIVFPLISSSLIFLAITGVIGALQAYAEMDLLTGGGPGDATITMTMQVVGNAFSSDAKGIGYASAQSWFIFVLVMALTMLFMKINNKFVYYGDK</sequence>
<protein>
    <submittedName>
        <fullName evidence="9">Sugar ABC transporter permease</fullName>
    </submittedName>
</protein>
<evidence type="ECO:0000259" key="8">
    <source>
        <dbReference type="PROSITE" id="PS50928"/>
    </source>
</evidence>
<dbReference type="SUPFAM" id="SSF160964">
    <property type="entry name" value="MalF N-terminal region-like"/>
    <property type="match status" value="1"/>
</dbReference>
<dbReference type="PANTHER" id="PTHR30193:SF1">
    <property type="entry name" value="ABC TRANSPORTER PERMEASE PROTEIN YESP-RELATED"/>
    <property type="match status" value="1"/>
</dbReference>
<reference evidence="9" key="2">
    <citation type="submission" date="2021-04" db="EMBL/GenBank/DDBJ databases">
        <authorList>
            <person name="Gilroy R."/>
        </authorList>
    </citation>
    <scope>NUCLEOTIDE SEQUENCE</scope>
    <source>
        <strain evidence="9">1345</strain>
    </source>
</reference>
<evidence type="ECO:0000256" key="1">
    <source>
        <dbReference type="ARBA" id="ARBA00004651"/>
    </source>
</evidence>
<evidence type="ECO:0000313" key="9">
    <source>
        <dbReference type="EMBL" id="HIY97236.1"/>
    </source>
</evidence>
<feature type="transmembrane region" description="Helical" evidence="7">
    <location>
        <begin position="213"/>
        <end position="239"/>
    </location>
</feature>
<keyword evidence="4 7" id="KW-0812">Transmembrane</keyword>
<comment type="caution">
    <text evidence="9">The sequence shown here is derived from an EMBL/GenBank/DDBJ whole genome shotgun (WGS) entry which is preliminary data.</text>
</comment>
<reference evidence="9" key="1">
    <citation type="journal article" date="2021" name="PeerJ">
        <title>Extensive microbial diversity within the chicken gut microbiome revealed by metagenomics and culture.</title>
        <authorList>
            <person name="Gilroy R."/>
            <person name="Ravi A."/>
            <person name="Getino M."/>
            <person name="Pursley I."/>
            <person name="Horton D.L."/>
            <person name="Alikhan N.F."/>
            <person name="Baker D."/>
            <person name="Gharbi K."/>
            <person name="Hall N."/>
            <person name="Watson M."/>
            <person name="Adriaenssens E.M."/>
            <person name="Foster-Nyarko E."/>
            <person name="Jarju S."/>
            <person name="Secka A."/>
            <person name="Antonio M."/>
            <person name="Oren A."/>
            <person name="Chaudhuri R.R."/>
            <person name="La Ragione R."/>
            <person name="Hildebrand F."/>
            <person name="Pallen M.J."/>
        </authorList>
    </citation>
    <scope>NUCLEOTIDE SEQUENCE</scope>
    <source>
        <strain evidence="9">1345</strain>
    </source>
</reference>
<feature type="domain" description="ABC transmembrane type-1" evidence="8">
    <location>
        <begin position="80"/>
        <end position="293"/>
    </location>
</feature>
<keyword evidence="6 7" id="KW-0472">Membrane</keyword>
<dbReference type="Proteomes" id="UP000886750">
    <property type="component" value="Unassembled WGS sequence"/>
</dbReference>
<dbReference type="GO" id="GO:0005886">
    <property type="term" value="C:plasma membrane"/>
    <property type="evidence" value="ECO:0007669"/>
    <property type="project" value="UniProtKB-SubCell"/>
</dbReference>
<dbReference type="CDD" id="cd06261">
    <property type="entry name" value="TM_PBP2"/>
    <property type="match status" value="1"/>
</dbReference>
<accession>A0A9D1ZVH7</accession>
<dbReference type="InterPro" id="IPR035906">
    <property type="entry name" value="MetI-like_sf"/>
</dbReference>
<feature type="transmembrane region" description="Helical" evidence="7">
    <location>
        <begin position="272"/>
        <end position="293"/>
    </location>
</feature>
<evidence type="ECO:0000256" key="4">
    <source>
        <dbReference type="ARBA" id="ARBA00022692"/>
    </source>
</evidence>
<dbReference type="Pfam" id="PF00528">
    <property type="entry name" value="BPD_transp_1"/>
    <property type="match status" value="1"/>
</dbReference>
<keyword evidence="3" id="KW-1003">Cell membrane</keyword>
<evidence type="ECO:0000313" key="10">
    <source>
        <dbReference type="Proteomes" id="UP000886750"/>
    </source>
</evidence>
<dbReference type="Gene3D" id="1.10.3720.10">
    <property type="entry name" value="MetI-like"/>
    <property type="match status" value="1"/>
</dbReference>
<dbReference type="PANTHER" id="PTHR30193">
    <property type="entry name" value="ABC TRANSPORTER PERMEASE PROTEIN"/>
    <property type="match status" value="1"/>
</dbReference>
<comment type="similarity">
    <text evidence="7">Belongs to the binding-protein-dependent transport system permease family.</text>
</comment>
<dbReference type="SUPFAM" id="SSF161098">
    <property type="entry name" value="MetI-like"/>
    <property type="match status" value="1"/>
</dbReference>
<feature type="transmembrane region" description="Helical" evidence="7">
    <location>
        <begin position="117"/>
        <end position="137"/>
    </location>
</feature>
<feature type="transmembrane region" description="Helical" evidence="7">
    <location>
        <begin position="18"/>
        <end position="42"/>
    </location>
</feature>
<gene>
    <name evidence="9" type="ORF">H9729_06060</name>
</gene>
<name>A0A9D1ZVH7_9FIRM</name>
<dbReference type="GO" id="GO:0055085">
    <property type="term" value="P:transmembrane transport"/>
    <property type="evidence" value="ECO:0007669"/>
    <property type="project" value="InterPro"/>
</dbReference>
<dbReference type="AlphaFoldDB" id="A0A9D1ZVH7"/>
<feature type="transmembrane region" description="Helical" evidence="7">
    <location>
        <begin position="84"/>
        <end position="105"/>
    </location>
</feature>
<feature type="transmembrane region" description="Helical" evidence="7">
    <location>
        <begin position="165"/>
        <end position="192"/>
    </location>
</feature>
<keyword evidence="5 7" id="KW-1133">Transmembrane helix</keyword>